<feature type="domain" description="Symplekin C-terminal" evidence="6">
    <location>
        <begin position="869"/>
        <end position="1048"/>
    </location>
</feature>
<dbReference type="InterPro" id="IPR022075">
    <property type="entry name" value="Symplekin_C"/>
</dbReference>
<evidence type="ECO:0000259" key="5">
    <source>
        <dbReference type="Pfam" id="PF11935"/>
    </source>
</evidence>
<keyword evidence="3" id="KW-0539">Nucleus</keyword>
<dbReference type="EMBL" id="NCKU01000178">
    <property type="protein sequence ID" value="RWS16735.1"/>
    <property type="molecule type" value="Genomic_DNA"/>
</dbReference>
<reference evidence="7 8" key="1">
    <citation type="journal article" date="2018" name="Gigascience">
        <title>Genomes of trombidid mites reveal novel predicted allergens and laterally-transferred genes associated with secondary metabolism.</title>
        <authorList>
            <person name="Dong X."/>
            <person name="Chaisiri K."/>
            <person name="Xia D."/>
            <person name="Armstrong S.D."/>
            <person name="Fang Y."/>
            <person name="Donnelly M.J."/>
            <person name="Kadowaki T."/>
            <person name="McGarry J.W."/>
            <person name="Darby A.C."/>
            <person name="Makepeace B.L."/>
        </authorList>
    </citation>
    <scope>NUCLEOTIDE SEQUENCE [LARGE SCALE GENOMIC DNA]</scope>
    <source>
        <strain evidence="7">UoL-WK</strain>
    </source>
</reference>
<evidence type="ECO:0000313" key="7">
    <source>
        <dbReference type="EMBL" id="RWS16735.1"/>
    </source>
</evidence>
<dbReference type="PANTHER" id="PTHR15245:SF20">
    <property type="entry name" value="SYMPLEKIN"/>
    <property type="match status" value="1"/>
</dbReference>
<comment type="subcellular location">
    <subcellularLocation>
        <location evidence="1">Nucleus</location>
    </subcellularLocation>
</comment>
<evidence type="ECO:0000259" key="6">
    <source>
        <dbReference type="Pfam" id="PF12295"/>
    </source>
</evidence>
<dbReference type="GO" id="GO:0006397">
    <property type="term" value="P:mRNA processing"/>
    <property type="evidence" value="ECO:0007669"/>
    <property type="project" value="UniProtKB-KW"/>
</dbReference>
<feature type="region of interest" description="Disordered" evidence="4">
    <location>
        <begin position="1091"/>
        <end position="1119"/>
    </location>
</feature>
<evidence type="ECO:0000256" key="1">
    <source>
        <dbReference type="ARBA" id="ARBA00004123"/>
    </source>
</evidence>
<evidence type="ECO:0000256" key="2">
    <source>
        <dbReference type="ARBA" id="ARBA00022664"/>
    </source>
</evidence>
<dbReference type="InterPro" id="IPR016024">
    <property type="entry name" value="ARM-type_fold"/>
</dbReference>
<name>A0A3S3SL97_9ACAR</name>
<accession>A0A3S3SL97</accession>
<dbReference type="InterPro" id="IPR021850">
    <property type="entry name" value="Symplekin/Pta1"/>
</dbReference>
<dbReference type="InterPro" id="IPR011989">
    <property type="entry name" value="ARM-like"/>
</dbReference>
<evidence type="ECO:0000256" key="4">
    <source>
        <dbReference type="SAM" id="MobiDB-lite"/>
    </source>
</evidence>
<gene>
    <name evidence="7" type="ORF">B4U79_03478</name>
</gene>
<evidence type="ECO:0000256" key="3">
    <source>
        <dbReference type="ARBA" id="ARBA00023242"/>
    </source>
</evidence>
<dbReference type="Pfam" id="PF11935">
    <property type="entry name" value="SYMPK_PTA1_N"/>
    <property type="match status" value="1"/>
</dbReference>
<keyword evidence="2" id="KW-0507">mRNA processing</keyword>
<dbReference type="Gene3D" id="1.25.10.10">
    <property type="entry name" value="Leucine-rich Repeat Variant"/>
    <property type="match status" value="1"/>
</dbReference>
<dbReference type="PANTHER" id="PTHR15245">
    <property type="entry name" value="SYMPLEKIN-RELATED"/>
    <property type="match status" value="1"/>
</dbReference>
<dbReference type="AlphaFoldDB" id="A0A3S3SL97"/>
<sequence>MTENKATNEFVVSDNKESIVERVVELINEAIVATKETEKVNNLQQVQELVINHDILDNFLDEIIGFQNDKFAEVRKFVVGFIEVSCKKDAEFFPKLIVNLNFALNDQHANVVKRTIQTLTQLYKVFLKWISKTKITDVVQSTWEVFCSINQQICSLLDSTNNEGIRTQAIKFMEMLVIVQTKKDQWSMENDFNIESLASNKLVNIEQLEEEAKQVFEQLIIFHGTPHISSVNLMATMQTLVVIARQRSTLFMSKVIQALEALHANLPPTLTKSQVSSVRKHLKLQLLLLLKHPTAATNSQFQSQIIQLLNDLGAGQSEVHRCLQEVRKRGLKVEQAAVEAKRIKLESEDDIDEDDIVPPPKITRSDANTAIDITAEDLIPKLNIITNVSDLVLVSMLSLPDQMPAHFLASYTPIAAAGTPSQIKHLARLLSTQLTAAGLGKGVDEMVAKATSAAASAAKKPKSEEKQQQQQQNIATLISRGIAQEVKKQEQQHQLQLQQNKMKLMPTGKTLSGSLKFKQLNLAEITKELSEETKCEMILGSVSRILNKEEKKFFSLSQLESRIKILVHLSTEFHDFSPSISTLVKSHAFEDVKNRIDLLFTILYNEYMTAKRKNSDLSHYNNCLTEILKDLIQKAEIKDRDHFLPKLFLESPLVTDDAVELLRHFMVSDHLYPKAGTMGLNILKSLIEKKKGLRLKLLNLLLRLSIILDKPDIRAQAIRIIKYLHEIYGSDLMKPIETFTLDLLRKLLEPNPPTDIFQSSNTTWNEENIKICLLPYLSLLPTNHKLIHDLAEVYVTTSADIKRVILRVLDTPVKGMGMNSPELLLLVENCPKGAETLVTRVIHVLTDKQPPSAELVARVRDLYHKRVPDVRFLIPVLNGLTKKEVIAALSKLIKLNPVVVKEVFNRLLGTHVESGSMYQSPLTPAELLIALHNIDPSKCDMKTIIKATSLCFAEKNIYTAEVLAVVMQLLMDQNPLPTLLMRTVIQSLSLYPRLIGFVMNILQRLILKQVWKQKKVWEGFIKCCQKTKPQSFQVLLQLPAAQLQAVFAASPDFKPALQQHVQSFTDTQRSHIPQTILDVIFSDDIVPVEPQTDSSIVKDEFDSKSENENNEGHKIQEEN</sequence>
<dbReference type="Pfam" id="PF12295">
    <property type="entry name" value="Symplekin_C"/>
    <property type="match status" value="1"/>
</dbReference>
<feature type="domain" description="Symplekin/Pta1 N-terminal" evidence="5">
    <location>
        <begin position="109"/>
        <end position="328"/>
    </location>
</feature>
<dbReference type="OrthoDB" id="331600at2759"/>
<evidence type="ECO:0000313" key="8">
    <source>
        <dbReference type="Proteomes" id="UP000285301"/>
    </source>
</evidence>
<keyword evidence="8" id="KW-1185">Reference proteome</keyword>
<dbReference type="GO" id="GO:0005847">
    <property type="term" value="C:mRNA cleavage and polyadenylation specificity factor complex"/>
    <property type="evidence" value="ECO:0007669"/>
    <property type="project" value="TreeGrafter"/>
</dbReference>
<proteinExistence type="predicted"/>
<feature type="compositionally biased region" description="Basic and acidic residues" evidence="4">
    <location>
        <begin position="1096"/>
        <end position="1119"/>
    </location>
</feature>
<dbReference type="SUPFAM" id="SSF48371">
    <property type="entry name" value="ARM repeat"/>
    <property type="match status" value="1"/>
</dbReference>
<protein>
    <submittedName>
        <fullName evidence="7">Symplekin-like protein</fullName>
    </submittedName>
</protein>
<dbReference type="InterPro" id="IPR032460">
    <property type="entry name" value="Symplekin/Pta1_N"/>
</dbReference>
<organism evidence="7 8">
    <name type="scientific">Dinothrombium tinctorium</name>
    <dbReference type="NCBI Taxonomy" id="1965070"/>
    <lineage>
        <taxon>Eukaryota</taxon>
        <taxon>Metazoa</taxon>
        <taxon>Ecdysozoa</taxon>
        <taxon>Arthropoda</taxon>
        <taxon>Chelicerata</taxon>
        <taxon>Arachnida</taxon>
        <taxon>Acari</taxon>
        <taxon>Acariformes</taxon>
        <taxon>Trombidiformes</taxon>
        <taxon>Prostigmata</taxon>
        <taxon>Anystina</taxon>
        <taxon>Parasitengona</taxon>
        <taxon>Trombidioidea</taxon>
        <taxon>Trombidiidae</taxon>
        <taxon>Dinothrombium</taxon>
    </lineage>
</organism>
<comment type="caution">
    <text evidence="7">The sequence shown here is derived from an EMBL/GenBank/DDBJ whole genome shotgun (WGS) entry which is preliminary data.</text>
</comment>
<dbReference type="STRING" id="1965070.A0A3S3SL97"/>
<dbReference type="Proteomes" id="UP000285301">
    <property type="component" value="Unassembled WGS sequence"/>
</dbReference>